<dbReference type="EMBL" id="BNCJ01000002">
    <property type="protein sequence ID" value="GHF43163.1"/>
    <property type="molecule type" value="Genomic_DNA"/>
</dbReference>
<dbReference type="InterPro" id="IPR051329">
    <property type="entry name" value="NIR_SIR_4Fe-4S"/>
</dbReference>
<dbReference type="InterPro" id="IPR036136">
    <property type="entry name" value="Nit/Sulf_reduc_fer-like_dom_sf"/>
</dbReference>
<dbReference type="SUPFAM" id="SSF56014">
    <property type="entry name" value="Nitrite and sulphite reductase 4Fe-4S domain-like"/>
    <property type="match status" value="2"/>
</dbReference>
<feature type="domain" description="Nitrite/Sulfite reductase ferredoxin-like" evidence="7">
    <location>
        <begin position="14"/>
        <end position="78"/>
    </location>
</feature>
<dbReference type="Gene3D" id="3.90.480.10">
    <property type="entry name" value="Sulfite Reductase Hemoprotein,Domain 2"/>
    <property type="match status" value="1"/>
</dbReference>
<reference evidence="8" key="2">
    <citation type="submission" date="2020-09" db="EMBL/GenBank/DDBJ databases">
        <authorList>
            <person name="Sun Q."/>
            <person name="Kim S."/>
        </authorList>
    </citation>
    <scope>NUCLEOTIDE SEQUENCE</scope>
    <source>
        <strain evidence="8">KCTC 42650</strain>
    </source>
</reference>
<dbReference type="PANTHER" id="PTHR32439:SF9">
    <property type="entry name" value="BLR3264 PROTEIN"/>
    <property type="match status" value="1"/>
</dbReference>
<organism evidence="8 9">
    <name type="scientific">Seohaeicola zhoushanensis</name>
    <dbReference type="NCBI Taxonomy" id="1569283"/>
    <lineage>
        <taxon>Bacteria</taxon>
        <taxon>Pseudomonadati</taxon>
        <taxon>Pseudomonadota</taxon>
        <taxon>Alphaproteobacteria</taxon>
        <taxon>Rhodobacterales</taxon>
        <taxon>Roseobacteraceae</taxon>
        <taxon>Seohaeicola</taxon>
    </lineage>
</organism>
<gene>
    <name evidence="8" type="ORF">GCM10017056_13800</name>
</gene>
<keyword evidence="9" id="KW-1185">Reference proteome</keyword>
<dbReference type="InterPro" id="IPR045854">
    <property type="entry name" value="NO2/SO3_Rdtase_4Fe4S_sf"/>
</dbReference>
<dbReference type="AlphaFoldDB" id="A0A8J3M8M5"/>
<dbReference type="InterPro" id="IPR006066">
    <property type="entry name" value="NO2/SO3_Rdtase_FeS/sirohaem_BS"/>
</dbReference>
<keyword evidence="3" id="KW-0479">Metal-binding</keyword>
<dbReference type="PANTHER" id="PTHR32439">
    <property type="entry name" value="FERREDOXIN--NITRITE REDUCTASE, CHLOROPLASTIC"/>
    <property type="match status" value="1"/>
</dbReference>
<name>A0A8J3M8M5_9RHOB</name>
<evidence type="ECO:0000313" key="9">
    <source>
        <dbReference type="Proteomes" id="UP000626220"/>
    </source>
</evidence>
<evidence type="ECO:0000256" key="3">
    <source>
        <dbReference type="ARBA" id="ARBA00022723"/>
    </source>
</evidence>
<dbReference type="PROSITE" id="PS00365">
    <property type="entry name" value="NIR_SIR"/>
    <property type="match status" value="1"/>
</dbReference>
<dbReference type="InterPro" id="IPR005117">
    <property type="entry name" value="NiRdtase/SiRdtase_haem-b_fer"/>
</dbReference>
<keyword evidence="5" id="KW-0408">Iron</keyword>
<dbReference type="SUPFAM" id="SSF55124">
    <property type="entry name" value="Nitrite/Sulfite reductase N-terminal domain-like"/>
    <property type="match status" value="1"/>
</dbReference>
<comment type="caution">
    <text evidence="8">The sequence shown here is derived from an EMBL/GenBank/DDBJ whole genome shotgun (WGS) entry which is preliminary data.</text>
</comment>
<dbReference type="Proteomes" id="UP000626220">
    <property type="component" value="Unassembled WGS sequence"/>
</dbReference>
<dbReference type="NCBIfam" id="TIGR02435">
    <property type="entry name" value="CobG"/>
    <property type="match status" value="1"/>
</dbReference>
<keyword evidence="6" id="KW-0411">Iron-sulfur</keyword>
<evidence type="ECO:0000313" key="8">
    <source>
        <dbReference type="EMBL" id="GHF43163.1"/>
    </source>
</evidence>
<dbReference type="GO" id="GO:0046872">
    <property type="term" value="F:metal ion binding"/>
    <property type="evidence" value="ECO:0007669"/>
    <property type="project" value="UniProtKB-KW"/>
</dbReference>
<dbReference type="Pfam" id="PF03460">
    <property type="entry name" value="NIR_SIR_ferr"/>
    <property type="match status" value="1"/>
</dbReference>
<sequence>MSEIKGWCPGAWTPMRSGDGLILRVRPPMGHITRDQALGLCSAARGLANGIIDLTNRANLQLRGVRGEGYQPLLDQLLDLRLIDPDPATEKRRNIMMTPFCERGDLSWQLAEELVARLDALPPLPAKFGFAIDCGDAPVLTGDPADIRFERASDGGLLIRADGADWGRLVAPEEAVDAAIMLAYWFAQHQTPEARRMRALADRLPDVWQQEMPALVARRPEPGRRAEGFLLGVAFGSMTETALRGLLDQTGAQEVILTPWRMILLPGVTEARRPGFVTEPGSRLLAAHACAGAPACASATVETRALALKLAAQTEGSLHVSGCAKGCAFPRKADVTLVGREGAFDLVRHGASWDEPARRGLAHDELMNGRETL</sequence>
<keyword evidence="2" id="KW-0349">Heme</keyword>
<keyword evidence="4" id="KW-0560">Oxidoreductase</keyword>
<dbReference type="GO" id="GO:0016491">
    <property type="term" value="F:oxidoreductase activity"/>
    <property type="evidence" value="ECO:0007669"/>
    <property type="project" value="UniProtKB-KW"/>
</dbReference>
<dbReference type="RefSeq" id="WP_189679290.1">
    <property type="nucleotide sequence ID" value="NZ_BNCJ01000002.1"/>
</dbReference>
<evidence type="ECO:0000256" key="4">
    <source>
        <dbReference type="ARBA" id="ARBA00023002"/>
    </source>
</evidence>
<dbReference type="Gene3D" id="3.30.413.10">
    <property type="entry name" value="Sulfite Reductase Hemoprotein, domain 1"/>
    <property type="match status" value="2"/>
</dbReference>
<dbReference type="GO" id="GO:0020037">
    <property type="term" value="F:heme binding"/>
    <property type="evidence" value="ECO:0007669"/>
    <property type="project" value="InterPro"/>
</dbReference>
<reference evidence="8" key="1">
    <citation type="journal article" date="2014" name="Int. J. Syst. Evol. Microbiol.">
        <title>Complete genome sequence of Corynebacterium casei LMG S-19264T (=DSM 44701T), isolated from a smear-ripened cheese.</title>
        <authorList>
            <consortium name="US DOE Joint Genome Institute (JGI-PGF)"/>
            <person name="Walter F."/>
            <person name="Albersmeier A."/>
            <person name="Kalinowski J."/>
            <person name="Ruckert C."/>
        </authorList>
    </citation>
    <scope>NUCLEOTIDE SEQUENCE</scope>
    <source>
        <strain evidence="8">KCTC 42650</strain>
    </source>
</reference>
<evidence type="ECO:0000256" key="5">
    <source>
        <dbReference type="ARBA" id="ARBA00023004"/>
    </source>
</evidence>
<evidence type="ECO:0000256" key="6">
    <source>
        <dbReference type="ARBA" id="ARBA00023014"/>
    </source>
</evidence>
<evidence type="ECO:0000259" key="7">
    <source>
        <dbReference type="Pfam" id="PF03460"/>
    </source>
</evidence>
<evidence type="ECO:0000256" key="1">
    <source>
        <dbReference type="ARBA" id="ARBA00022485"/>
    </source>
</evidence>
<dbReference type="GO" id="GO:0051539">
    <property type="term" value="F:4 iron, 4 sulfur cluster binding"/>
    <property type="evidence" value="ECO:0007669"/>
    <property type="project" value="UniProtKB-KW"/>
</dbReference>
<accession>A0A8J3M8M5</accession>
<keyword evidence="1" id="KW-0004">4Fe-4S</keyword>
<dbReference type="InterPro" id="IPR012798">
    <property type="entry name" value="Cbl_synth_CobG-like"/>
</dbReference>
<protein>
    <submittedName>
        <fullName evidence="8">Precorrin-3B synthase</fullName>
    </submittedName>
</protein>
<proteinExistence type="predicted"/>
<evidence type="ECO:0000256" key="2">
    <source>
        <dbReference type="ARBA" id="ARBA00022617"/>
    </source>
</evidence>